<accession>A0A0E9P681</accession>
<protein>
    <submittedName>
        <fullName evidence="1">Uncharacterized protein</fullName>
    </submittedName>
</protein>
<dbReference type="EMBL" id="GBXM01108800">
    <property type="protein sequence ID" value="JAG99776.1"/>
    <property type="molecule type" value="Transcribed_RNA"/>
</dbReference>
<name>A0A0E9P681_ANGAN</name>
<proteinExistence type="predicted"/>
<organism evidence="1">
    <name type="scientific">Anguilla anguilla</name>
    <name type="common">European freshwater eel</name>
    <name type="synonym">Muraena anguilla</name>
    <dbReference type="NCBI Taxonomy" id="7936"/>
    <lineage>
        <taxon>Eukaryota</taxon>
        <taxon>Metazoa</taxon>
        <taxon>Chordata</taxon>
        <taxon>Craniata</taxon>
        <taxon>Vertebrata</taxon>
        <taxon>Euteleostomi</taxon>
        <taxon>Actinopterygii</taxon>
        <taxon>Neopterygii</taxon>
        <taxon>Teleostei</taxon>
        <taxon>Anguilliformes</taxon>
        <taxon>Anguillidae</taxon>
        <taxon>Anguilla</taxon>
    </lineage>
</organism>
<reference evidence="1" key="2">
    <citation type="journal article" date="2015" name="Fish Shellfish Immunol.">
        <title>Early steps in the European eel (Anguilla anguilla)-Vibrio vulnificus interaction in the gills: Role of the RtxA13 toxin.</title>
        <authorList>
            <person name="Callol A."/>
            <person name="Pajuelo D."/>
            <person name="Ebbesson L."/>
            <person name="Teles M."/>
            <person name="MacKenzie S."/>
            <person name="Amaro C."/>
        </authorList>
    </citation>
    <scope>NUCLEOTIDE SEQUENCE</scope>
</reference>
<sequence length="21" mass="2229">MNCRCFGGLALNEPLAEGLYG</sequence>
<evidence type="ECO:0000313" key="1">
    <source>
        <dbReference type="EMBL" id="JAG99776.1"/>
    </source>
</evidence>
<reference evidence="1" key="1">
    <citation type="submission" date="2014-11" db="EMBL/GenBank/DDBJ databases">
        <authorList>
            <person name="Amaro Gonzalez C."/>
        </authorList>
    </citation>
    <scope>NUCLEOTIDE SEQUENCE</scope>
</reference>
<dbReference type="AlphaFoldDB" id="A0A0E9P681"/>